<dbReference type="AlphaFoldDB" id="A0A8S0ZSC2"/>
<evidence type="ECO:0000313" key="2">
    <source>
        <dbReference type="Proteomes" id="UP000494256"/>
    </source>
</evidence>
<organism evidence="1 2">
    <name type="scientific">Arctia plantaginis</name>
    <name type="common">Wood tiger moth</name>
    <name type="synonym">Phalaena plantaginis</name>
    <dbReference type="NCBI Taxonomy" id="874455"/>
    <lineage>
        <taxon>Eukaryota</taxon>
        <taxon>Metazoa</taxon>
        <taxon>Ecdysozoa</taxon>
        <taxon>Arthropoda</taxon>
        <taxon>Hexapoda</taxon>
        <taxon>Insecta</taxon>
        <taxon>Pterygota</taxon>
        <taxon>Neoptera</taxon>
        <taxon>Endopterygota</taxon>
        <taxon>Lepidoptera</taxon>
        <taxon>Glossata</taxon>
        <taxon>Ditrysia</taxon>
        <taxon>Noctuoidea</taxon>
        <taxon>Erebidae</taxon>
        <taxon>Arctiinae</taxon>
        <taxon>Arctia</taxon>
    </lineage>
</organism>
<reference evidence="1 2" key="1">
    <citation type="submission" date="2020-04" db="EMBL/GenBank/DDBJ databases">
        <authorList>
            <person name="Wallbank WR R."/>
            <person name="Pardo Diaz C."/>
            <person name="Kozak K."/>
            <person name="Martin S."/>
            <person name="Jiggins C."/>
            <person name="Moest M."/>
            <person name="Warren A I."/>
            <person name="Byers J.R.P. K."/>
            <person name="Montejo-Kovacevich G."/>
            <person name="Yen C E."/>
        </authorList>
    </citation>
    <scope>NUCLEOTIDE SEQUENCE [LARGE SCALE GENOMIC DNA]</scope>
</reference>
<accession>A0A8S0ZSC2</accession>
<comment type="caution">
    <text evidence="1">The sequence shown here is derived from an EMBL/GenBank/DDBJ whole genome shotgun (WGS) entry which is preliminary data.</text>
</comment>
<evidence type="ECO:0000313" key="1">
    <source>
        <dbReference type="EMBL" id="CAB3234911.1"/>
    </source>
</evidence>
<dbReference type="OrthoDB" id="6922616at2759"/>
<name>A0A8S0ZSC2_ARCPL</name>
<sequence length="108" mass="12185">MANKSRTLMEIFQEIYAASGNTSGSSINETQIVSVLREQAMKGERHEDEIGDLLVKMMKDANLPLKPDTCGYCEGNFRDVIMAYNSLHGYVSLLCKYLRFRTLGNRVS</sequence>
<dbReference type="Proteomes" id="UP000494256">
    <property type="component" value="Unassembled WGS sequence"/>
</dbReference>
<gene>
    <name evidence="1" type="ORF">APLA_LOCUS6793</name>
</gene>
<protein>
    <submittedName>
        <fullName evidence="1">Uncharacterized protein</fullName>
    </submittedName>
</protein>
<proteinExistence type="predicted"/>
<dbReference type="EMBL" id="CADEBD010000297">
    <property type="protein sequence ID" value="CAB3234911.1"/>
    <property type="molecule type" value="Genomic_DNA"/>
</dbReference>